<proteinExistence type="predicted"/>
<dbReference type="EMBL" id="MK240351">
    <property type="protein sequence ID" value="QAU03976.1"/>
    <property type="molecule type" value="Genomic_DNA"/>
</dbReference>
<name>A0A410T5S7_9CAUD</name>
<protein>
    <submittedName>
        <fullName evidence="1">Uncharacterized protein</fullName>
    </submittedName>
</protein>
<reference evidence="1 2" key="1">
    <citation type="submission" date="2018-11" db="EMBL/GenBank/DDBJ databases">
        <authorList>
            <person name="Teng T."/>
        </authorList>
    </citation>
    <scope>NUCLEOTIDE SEQUENCE [LARGE SCALE GENOMIC DNA]</scope>
</reference>
<organism evidence="1 2">
    <name type="scientific">Acinetobacter phage Henu6</name>
    <dbReference type="NCBI Taxonomy" id="2500136"/>
    <lineage>
        <taxon>Viruses</taxon>
        <taxon>Duplodnaviria</taxon>
        <taxon>Heunggongvirae</taxon>
        <taxon>Uroviricota</taxon>
        <taxon>Caudoviricetes</taxon>
        <taxon>Pantevenvirales</taxon>
        <taxon>Straboviridae</taxon>
        <taxon>Twarogvirinae</taxon>
        <taxon>Zedzedvirus</taxon>
        <taxon>Zedzedvirus zz1</taxon>
    </lineage>
</organism>
<accession>A0A410T5S7</accession>
<evidence type="ECO:0000313" key="2">
    <source>
        <dbReference type="Proteomes" id="UP000289169"/>
    </source>
</evidence>
<gene>
    <name evidence="1" type="ORF">Henu6_gp173</name>
</gene>
<sequence length="386" mass="44037">MLHIRKELENKLTTIIKDVITQLNGPIKRDAKSYTPLSHTVKSQYIVYLTNAITRFGEPSAPIVPEIERLIRSVINLERDIHLNNLNVIVKRIIRSRWFADKVVRARLNAFAKNVTPLSKQKSIILNGLAHTHWWSNDTNPADVLNDLFLENMPRLVPMEARWSRANSRDVEGAHYISKSSSGRCIRASYDMKIYIEKQLSGVRLRFVYSCDSNRSAFRSHDYRTVQHRSTEYQRRWLTFLNMCPNLSATAVGENYLDVIFKSSSKVNDMIVSNVTIPPLGTGIDIFKNPYDRISPNIVQPLVQPSAGRIATSTIEARSPLDLLKSLDDQLEERIKDMKSKHASLMRSHKDYVEKAKEANSNATLLLGDIQALESALSILRRPNSK</sequence>
<dbReference type="Proteomes" id="UP000289169">
    <property type="component" value="Segment"/>
</dbReference>
<evidence type="ECO:0000313" key="1">
    <source>
        <dbReference type="EMBL" id="QAU03976.1"/>
    </source>
</evidence>